<evidence type="ECO:0000256" key="4">
    <source>
        <dbReference type="ARBA" id="ARBA00022525"/>
    </source>
</evidence>
<dbReference type="GO" id="GO:0046900">
    <property type="term" value="P:tetrahydrofolylpolyglutamate metabolic process"/>
    <property type="evidence" value="ECO:0000318"/>
    <property type="project" value="GO_Central"/>
</dbReference>
<accession>A8HVE0</accession>
<evidence type="ECO:0000256" key="2">
    <source>
        <dbReference type="ARBA" id="ARBA00011083"/>
    </source>
</evidence>
<dbReference type="Pfam" id="PF07722">
    <property type="entry name" value="Peptidase_C26"/>
    <property type="match status" value="1"/>
</dbReference>
<dbReference type="InParanoid" id="A8HVE0"/>
<evidence type="ECO:0000256" key="9">
    <source>
        <dbReference type="PROSITE-ProRule" id="PRU00607"/>
    </source>
</evidence>
<dbReference type="PANTHER" id="PTHR11315:SF0">
    <property type="entry name" value="FOLATE GAMMA-GLUTAMYL HYDROLASE"/>
    <property type="match status" value="1"/>
</dbReference>
<proteinExistence type="inferred from homology"/>
<name>A8HVE0_CHLRE</name>
<evidence type="ECO:0000256" key="8">
    <source>
        <dbReference type="PIRSR" id="PIRSR615527-1"/>
    </source>
</evidence>
<dbReference type="Proteomes" id="UP000006906">
    <property type="component" value="Chromosome 6"/>
</dbReference>
<evidence type="ECO:0000256" key="7">
    <source>
        <dbReference type="ARBA" id="ARBA00051589"/>
    </source>
</evidence>
<gene>
    <name evidence="12" type="ORF">CHLRE_06g275050v5</name>
</gene>
<dbReference type="InterPro" id="IPR029062">
    <property type="entry name" value="Class_I_gatase-like"/>
</dbReference>
<feature type="active site" description="Nucleophile" evidence="8 9">
    <location>
        <position position="175"/>
    </location>
</feature>
<feature type="compositionally biased region" description="Low complexity" evidence="10">
    <location>
        <begin position="49"/>
        <end position="58"/>
    </location>
</feature>
<dbReference type="PROSITE" id="PS51275">
    <property type="entry name" value="PEPTIDASE_C26_GGH"/>
    <property type="match status" value="1"/>
</dbReference>
<evidence type="ECO:0000256" key="1">
    <source>
        <dbReference type="ARBA" id="ARBA00004239"/>
    </source>
</evidence>
<organism evidence="12 13">
    <name type="scientific">Chlamydomonas reinhardtii</name>
    <name type="common">Chlamydomonas smithii</name>
    <dbReference type="NCBI Taxonomy" id="3055"/>
    <lineage>
        <taxon>Eukaryota</taxon>
        <taxon>Viridiplantae</taxon>
        <taxon>Chlorophyta</taxon>
        <taxon>core chlorophytes</taxon>
        <taxon>Chlorophyceae</taxon>
        <taxon>CS clade</taxon>
        <taxon>Chlamydomonadales</taxon>
        <taxon>Chlamydomonadaceae</taxon>
        <taxon>Chlamydomonas</taxon>
    </lineage>
</organism>
<feature type="chain" id="PRO_5014297387" description="folate gamma-glutamyl hydrolase" evidence="11">
    <location>
        <begin position="22"/>
        <end position="379"/>
    </location>
</feature>
<dbReference type="PaxDb" id="3055-EDP08160"/>
<evidence type="ECO:0000313" key="12">
    <source>
        <dbReference type="EMBL" id="PNW82125.1"/>
    </source>
</evidence>
<feature type="region of interest" description="Disordered" evidence="10">
    <location>
        <begin position="37"/>
        <end position="84"/>
    </location>
</feature>
<dbReference type="FunFam" id="3.40.50.880:FF:000024">
    <property type="entry name" value="Folate gamma-glutamyl hydrolase"/>
    <property type="match status" value="1"/>
</dbReference>
<evidence type="ECO:0000256" key="10">
    <source>
        <dbReference type="SAM" id="MobiDB-lite"/>
    </source>
</evidence>
<comment type="similarity">
    <text evidence="2">Belongs to the peptidase C26 family.</text>
</comment>
<dbReference type="InterPro" id="IPR011697">
    <property type="entry name" value="Peptidase_C26"/>
</dbReference>
<feature type="compositionally biased region" description="Polar residues" evidence="10">
    <location>
        <begin position="39"/>
        <end position="48"/>
    </location>
</feature>
<feature type="active site" evidence="9">
    <location>
        <position position="287"/>
    </location>
</feature>
<dbReference type="MEROPS" id="C26.001"/>
<dbReference type="ProMEX" id="A8HVE0"/>
<dbReference type="GeneID" id="5721763"/>
<keyword evidence="5 11" id="KW-0732">Signal</keyword>
<dbReference type="Gene3D" id="3.40.50.880">
    <property type="match status" value="1"/>
</dbReference>
<sequence length="379" mass="41396">MAVLKLQAALALALLPALALAARPALLPGATLQRHDGAAQQQLQQAIRTSSSTGGSSSLAKGNDRDKDHPNDANMRPIIGILSQPGDPAPDGQSYIAASYVKWLESAGARVVPILYDMSPQQVEDRFDVINGLLLPGGGATLAPGHRFYDTARQLVDLAVAANDNGDYFPVHGTCLGMETLSVILSANYTILSPFDAEDAPAPLLYTADAKDSHLLRSLPADVVENLQNKPIAMENHGMGLSMTALVENPDLGKFFKVLSLSLDKSGAAYISTLEGRKYPFTATQWHPEKNAYEWTPHLHIPHTTDAIRMSQEVANFFVSEARRNLHKAKNILEEDDVLIYNWKPEFTGRHAYVGQEKDFEQAYMFEKSDPQRDGVDHA</sequence>
<dbReference type="Gramene" id="PNW82125">
    <property type="protein sequence ID" value="PNW82125"/>
    <property type="gene ID" value="CHLRE_06g275050v5"/>
</dbReference>
<evidence type="ECO:0000256" key="6">
    <source>
        <dbReference type="ARBA" id="ARBA00022801"/>
    </source>
</evidence>
<comment type="subcellular location">
    <subcellularLocation>
        <location evidence="1">Secreted</location>
        <location evidence="1">Extracellular space</location>
    </subcellularLocation>
</comment>
<evidence type="ECO:0000256" key="3">
    <source>
        <dbReference type="ARBA" id="ARBA00012886"/>
    </source>
</evidence>
<dbReference type="InterPro" id="IPR015527">
    <property type="entry name" value="Pept_C26_g-glut_hydrolase"/>
</dbReference>
<evidence type="ECO:0000313" key="13">
    <source>
        <dbReference type="Proteomes" id="UP000006906"/>
    </source>
</evidence>
<feature type="signal peptide" evidence="11">
    <location>
        <begin position="1"/>
        <end position="21"/>
    </location>
</feature>
<dbReference type="PROSITE" id="PS51273">
    <property type="entry name" value="GATASE_TYPE_1"/>
    <property type="match status" value="1"/>
</dbReference>
<dbReference type="STRING" id="3055.A8HVE0"/>
<dbReference type="SMR" id="A8HVE0"/>
<protein>
    <recommendedName>
        <fullName evidence="3 9">folate gamma-glutamyl hydrolase</fullName>
        <ecNumber evidence="3 9">3.4.19.9</ecNumber>
    </recommendedName>
</protein>
<dbReference type="GO" id="GO:0034722">
    <property type="term" value="F:gamma-glutamyl-peptidase activity"/>
    <property type="evidence" value="ECO:0000318"/>
    <property type="project" value="GO_Central"/>
</dbReference>
<dbReference type="SUPFAM" id="SSF52317">
    <property type="entry name" value="Class I glutamine amidotransferase-like"/>
    <property type="match status" value="1"/>
</dbReference>
<feature type="active site" description="Proton donor" evidence="8">
    <location>
        <position position="287"/>
    </location>
</feature>
<evidence type="ECO:0000256" key="11">
    <source>
        <dbReference type="SAM" id="SignalP"/>
    </source>
</evidence>
<dbReference type="FunCoup" id="A8HVE0">
    <property type="interactions" value="909"/>
</dbReference>
<keyword evidence="6 9" id="KW-0378">Hydrolase</keyword>
<dbReference type="EMBL" id="CM008967">
    <property type="protein sequence ID" value="PNW82125.1"/>
    <property type="molecule type" value="Genomic_DNA"/>
</dbReference>
<keyword evidence="13" id="KW-1185">Reference proteome</keyword>
<dbReference type="eggNOG" id="KOG1559">
    <property type="taxonomic scope" value="Eukaryota"/>
</dbReference>
<keyword evidence="4" id="KW-0964">Secreted</keyword>
<dbReference type="AlphaFoldDB" id="A8HVE0"/>
<reference evidence="12 13" key="1">
    <citation type="journal article" date="2007" name="Science">
        <title>The Chlamydomonas genome reveals the evolution of key animal and plant functions.</title>
        <authorList>
            <person name="Merchant S.S."/>
            <person name="Prochnik S.E."/>
            <person name="Vallon O."/>
            <person name="Harris E.H."/>
            <person name="Karpowicz S.J."/>
            <person name="Witman G.B."/>
            <person name="Terry A."/>
            <person name="Salamov A."/>
            <person name="Fritz-Laylin L.K."/>
            <person name="Marechal-Drouard L."/>
            <person name="Marshall W.F."/>
            <person name="Qu L.H."/>
            <person name="Nelson D.R."/>
            <person name="Sanderfoot A.A."/>
            <person name="Spalding M.H."/>
            <person name="Kapitonov V.V."/>
            <person name="Ren Q."/>
            <person name="Ferris P."/>
            <person name="Lindquist E."/>
            <person name="Shapiro H."/>
            <person name="Lucas S.M."/>
            <person name="Grimwood J."/>
            <person name="Schmutz J."/>
            <person name="Cardol P."/>
            <person name="Cerutti H."/>
            <person name="Chanfreau G."/>
            <person name="Chen C.L."/>
            <person name="Cognat V."/>
            <person name="Croft M.T."/>
            <person name="Dent R."/>
            <person name="Dutcher S."/>
            <person name="Fernandez E."/>
            <person name="Fukuzawa H."/>
            <person name="Gonzalez-Ballester D."/>
            <person name="Gonzalez-Halphen D."/>
            <person name="Hallmann A."/>
            <person name="Hanikenne M."/>
            <person name="Hippler M."/>
            <person name="Inwood W."/>
            <person name="Jabbari K."/>
            <person name="Kalanon M."/>
            <person name="Kuras R."/>
            <person name="Lefebvre P.A."/>
            <person name="Lemaire S.D."/>
            <person name="Lobanov A.V."/>
            <person name="Lohr M."/>
            <person name="Manuell A."/>
            <person name="Meier I."/>
            <person name="Mets L."/>
            <person name="Mittag M."/>
            <person name="Mittelmeier T."/>
            <person name="Moroney J.V."/>
            <person name="Moseley J."/>
            <person name="Napoli C."/>
            <person name="Nedelcu A.M."/>
            <person name="Niyogi K."/>
            <person name="Novoselov S.V."/>
            <person name="Paulsen I.T."/>
            <person name="Pazour G."/>
            <person name="Purton S."/>
            <person name="Ral J.P."/>
            <person name="Riano-Pachon D.M."/>
            <person name="Riekhof W."/>
            <person name="Rymarquis L."/>
            <person name="Schroda M."/>
            <person name="Stern D."/>
            <person name="Umen J."/>
            <person name="Willows R."/>
            <person name="Wilson N."/>
            <person name="Zimmer S.L."/>
            <person name="Allmer J."/>
            <person name="Balk J."/>
            <person name="Bisova K."/>
            <person name="Chen C.J."/>
            <person name="Elias M."/>
            <person name="Gendler K."/>
            <person name="Hauser C."/>
            <person name="Lamb M.R."/>
            <person name="Ledford H."/>
            <person name="Long J.C."/>
            <person name="Minagawa J."/>
            <person name="Page M.D."/>
            <person name="Pan J."/>
            <person name="Pootakham W."/>
            <person name="Roje S."/>
            <person name="Rose A."/>
            <person name="Stahlberg E."/>
            <person name="Terauchi A.M."/>
            <person name="Yang P."/>
            <person name="Ball S."/>
            <person name="Bowler C."/>
            <person name="Dieckmann C.L."/>
            <person name="Gladyshev V.N."/>
            <person name="Green P."/>
            <person name="Jorgensen R."/>
            <person name="Mayfield S."/>
            <person name="Mueller-Roeber B."/>
            <person name="Rajamani S."/>
            <person name="Sayre R.T."/>
            <person name="Brokstein P."/>
            <person name="Dubchak I."/>
            <person name="Goodstein D."/>
            <person name="Hornick L."/>
            <person name="Huang Y.W."/>
            <person name="Jhaveri J."/>
            <person name="Luo Y."/>
            <person name="Martinez D."/>
            <person name="Ngau W.C."/>
            <person name="Otillar B."/>
            <person name="Poliakov A."/>
            <person name="Porter A."/>
            <person name="Szajkowski L."/>
            <person name="Werner G."/>
            <person name="Zhou K."/>
            <person name="Grigoriev I.V."/>
            <person name="Rokhsar D.S."/>
            <person name="Grossman A.R."/>
        </authorList>
    </citation>
    <scope>NUCLEOTIDE SEQUENCE [LARGE SCALE GENOMIC DNA]</scope>
    <source>
        <strain evidence="13">CC-503</strain>
    </source>
</reference>
<feature type="compositionally biased region" description="Basic and acidic residues" evidence="10">
    <location>
        <begin position="62"/>
        <end position="71"/>
    </location>
</feature>
<evidence type="ECO:0000256" key="5">
    <source>
        <dbReference type="ARBA" id="ARBA00022729"/>
    </source>
</evidence>
<dbReference type="HOGENOM" id="CLU_058704_1_0_1"/>
<dbReference type="EC" id="3.4.19.9" evidence="3 9"/>
<dbReference type="KEGG" id="cre:CHLRE_06g275050v5"/>
<dbReference type="GO" id="GO:0005576">
    <property type="term" value="C:extracellular region"/>
    <property type="evidence" value="ECO:0007669"/>
    <property type="project" value="UniProtKB-SubCell"/>
</dbReference>
<dbReference type="GO" id="GO:0005773">
    <property type="term" value="C:vacuole"/>
    <property type="evidence" value="ECO:0000318"/>
    <property type="project" value="GO_Central"/>
</dbReference>
<dbReference type="RefSeq" id="XP_042923704.1">
    <property type="nucleotide sequence ID" value="XM_043062998.1"/>
</dbReference>
<dbReference type="OrthoDB" id="64220at2759"/>
<dbReference type="PANTHER" id="PTHR11315">
    <property type="entry name" value="PROTEASE FAMILY C26 GAMMA-GLUTAMYL HYDROLASE"/>
    <property type="match status" value="1"/>
</dbReference>
<comment type="catalytic activity">
    <reaction evidence="7 9">
        <text>(6S)-5,6,7,8-tetrahydrofolyl-(gamma-L-Glu)(n) + (n-1) H2O = (6S)-5,6,7,8-tetrahydrofolate + (n-1) L-glutamate</text>
        <dbReference type="Rhea" id="RHEA:56784"/>
        <dbReference type="Rhea" id="RHEA-COMP:14738"/>
        <dbReference type="ChEBI" id="CHEBI:15377"/>
        <dbReference type="ChEBI" id="CHEBI:29985"/>
        <dbReference type="ChEBI" id="CHEBI:57453"/>
        <dbReference type="ChEBI" id="CHEBI:141005"/>
        <dbReference type="EC" id="3.4.19.9"/>
    </reaction>
</comment>
<dbReference type="OMA" id="NRFQWDR"/>